<protein>
    <submittedName>
        <fullName evidence="1">Uncharacterized protein</fullName>
    </submittedName>
</protein>
<accession>A0A3D8WUQ0</accession>
<dbReference type="AlphaFoldDB" id="A0A3D8WUQ0"/>
<dbReference type="EMBL" id="PQWM01000053">
    <property type="protein sequence ID" value="RDZ07680.1"/>
    <property type="molecule type" value="Genomic_DNA"/>
</dbReference>
<comment type="caution">
    <text evidence="1">The sequence shown here is derived from an EMBL/GenBank/DDBJ whole genome shotgun (WGS) entry which is preliminary data.</text>
</comment>
<proteinExistence type="predicted"/>
<sequence length="60" mass="7224">MNLKDRKRLAITRELMENAKKRIELSFELEQNLENLGLQRRMKQLDLESKLLKKQNNELA</sequence>
<evidence type="ECO:0000313" key="1">
    <source>
        <dbReference type="EMBL" id="RDZ07680.1"/>
    </source>
</evidence>
<evidence type="ECO:0000313" key="2">
    <source>
        <dbReference type="Proteomes" id="UP000256519"/>
    </source>
</evidence>
<dbReference type="Proteomes" id="UP000256519">
    <property type="component" value="Unassembled WGS sequence"/>
</dbReference>
<organism evidence="1 2">
    <name type="scientific">Priestia megaterium</name>
    <name type="common">Bacillus megaterium</name>
    <dbReference type="NCBI Taxonomy" id="1404"/>
    <lineage>
        <taxon>Bacteria</taxon>
        <taxon>Bacillati</taxon>
        <taxon>Bacillota</taxon>
        <taxon>Bacilli</taxon>
        <taxon>Bacillales</taxon>
        <taxon>Bacillaceae</taxon>
        <taxon>Priestia</taxon>
    </lineage>
</organism>
<name>A0A3D8WUQ0_PRIMG</name>
<reference evidence="1 2" key="1">
    <citation type="journal article" date="2018" name="Appl. Environ. Microbiol.">
        <title>Antimicrobial susceptibility testing and tentative epidemiological cut-off values of five Bacillus species relevant for use as animal feed additives or for plant protection.</title>
        <authorList>
            <person name="Agerso Y."/>
            <person name="Stuer-Lauridsen B."/>
            <person name="Bjerre K."/>
            <person name="Jensen M.G."/>
            <person name="Johansen E."/>
            <person name="Bennedsen M."/>
            <person name="Brockmann E."/>
            <person name="Nielsen B."/>
        </authorList>
    </citation>
    <scope>NUCLEOTIDE SEQUENCE [LARGE SCALE GENOMIC DNA]</scope>
    <source>
        <strain evidence="1 2">CHCC20162</strain>
    </source>
</reference>
<gene>
    <name evidence="1" type="ORF">C3744_27380</name>
</gene>